<feature type="domain" description="DNA methylase N-4/N-6" evidence="4">
    <location>
        <begin position="37"/>
        <end position="109"/>
    </location>
</feature>
<accession>A0A161QD20</accession>
<dbReference type="Pfam" id="PF01555">
    <property type="entry name" value="N6_N4_Mtase"/>
    <property type="match status" value="1"/>
</dbReference>
<keyword evidence="3" id="KW-0680">Restriction system</keyword>
<dbReference type="OrthoDB" id="9773571at2"/>
<dbReference type="AlphaFoldDB" id="A0A161QD20"/>
<evidence type="ECO:0000313" key="5">
    <source>
        <dbReference type="EMBL" id="KYO67354.1"/>
    </source>
</evidence>
<dbReference type="InterPro" id="IPR002941">
    <property type="entry name" value="DNA_methylase_N4/N6"/>
</dbReference>
<dbReference type="GO" id="GO:0008170">
    <property type="term" value="F:N-methyltransferase activity"/>
    <property type="evidence" value="ECO:0007669"/>
    <property type="project" value="InterPro"/>
</dbReference>
<keyword evidence="1" id="KW-0489">Methyltransferase</keyword>
<keyword evidence="2" id="KW-0808">Transferase</keyword>
<evidence type="ECO:0000313" key="6">
    <source>
        <dbReference type="Proteomes" id="UP000075737"/>
    </source>
</evidence>
<dbReference type="InterPro" id="IPR029063">
    <property type="entry name" value="SAM-dependent_MTases_sf"/>
</dbReference>
<evidence type="ECO:0000256" key="1">
    <source>
        <dbReference type="ARBA" id="ARBA00022603"/>
    </source>
</evidence>
<dbReference type="EMBL" id="LOHZ01000022">
    <property type="protein sequence ID" value="KYO67354.1"/>
    <property type="molecule type" value="Genomic_DNA"/>
</dbReference>
<dbReference type="Proteomes" id="UP000075737">
    <property type="component" value="Unassembled WGS sequence"/>
</dbReference>
<dbReference type="GO" id="GO:0009307">
    <property type="term" value="P:DNA restriction-modification system"/>
    <property type="evidence" value="ECO:0007669"/>
    <property type="project" value="UniProtKB-KW"/>
</dbReference>
<organism evidence="5 6">
    <name type="scientific">Thermovenabulum gondwanense</name>
    <dbReference type="NCBI Taxonomy" id="520767"/>
    <lineage>
        <taxon>Bacteria</taxon>
        <taxon>Bacillati</taxon>
        <taxon>Bacillota</taxon>
        <taxon>Clostridia</taxon>
        <taxon>Thermosediminibacterales</taxon>
        <taxon>Thermosediminibacteraceae</taxon>
        <taxon>Thermovenabulum</taxon>
    </lineage>
</organism>
<keyword evidence="6" id="KW-1185">Reference proteome</keyword>
<proteinExistence type="predicted"/>
<dbReference type="RefSeq" id="WP_068747804.1">
    <property type="nucleotide sequence ID" value="NZ_LOHZ01000022.1"/>
</dbReference>
<name>A0A161QD20_9FIRM</name>
<dbReference type="SUPFAM" id="SSF53335">
    <property type="entry name" value="S-adenosyl-L-methionine-dependent methyltransferases"/>
    <property type="match status" value="3"/>
</dbReference>
<gene>
    <name evidence="5" type="ORF">ATZ99_06400</name>
</gene>
<reference evidence="5 6" key="1">
    <citation type="submission" date="2015-12" db="EMBL/GenBank/DDBJ databases">
        <title>Draft genome of Thermovenabulum gondwanense isolated from a red thermophilic microbial mat colonisisng an outflow channel of a bore well.</title>
        <authorList>
            <person name="Patel B.K."/>
        </authorList>
    </citation>
    <scope>NUCLEOTIDE SEQUENCE [LARGE SCALE GENOMIC DNA]</scope>
    <source>
        <strain evidence="5 6">R270</strain>
    </source>
</reference>
<sequence>MRIFQLLKLKKNEEAISFLENIDYNVEFLEYGGRKIPRIYGDFWTSKQRQSSSIHEISYRACFKPELPYFFINLLTQKGDVVYDPFSGRGTTVIEAGLNGRRIISNDVNPLSEILCKPRFFIPDYENVKERLEHIPVKNNILCDIDLSMFYHTETLKEILSLREYLNGKRQGGNEDSIDLWIRMVATNRLSGHSSGFFSVYTLPPNQAISPERQRKINERLNQTPPYKNTKNIILKKTGNLLRKITPEQKKNLLSAGETGLFLSKDARDTKEIPAGTVSLTVTSPPFLDVVQYHQDNWLRCWFNGIDAEEISKKITMAKTIEEWCSIIEEVFLELYRITKNGGYVAFEVGEVKKGKVYLDEYVIPLGIKAGFTPEGILVNYQKFTKTSKIWGIENNQLGTNTNRIVVFSKEN</sequence>
<comment type="caution">
    <text evidence="5">The sequence shown here is derived from an EMBL/GenBank/DDBJ whole genome shotgun (WGS) entry which is preliminary data.</text>
</comment>
<dbReference type="GO" id="GO:0032259">
    <property type="term" value="P:methylation"/>
    <property type="evidence" value="ECO:0007669"/>
    <property type="project" value="UniProtKB-KW"/>
</dbReference>
<dbReference type="GO" id="GO:0003677">
    <property type="term" value="F:DNA binding"/>
    <property type="evidence" value="ECO:0007669"/>
    <property type="project" value="InterPro"/>
</dbReference>
<evidence type="ECO:0000256" key="2">
    <source>
        <dbReference type="ARBA" id="ARBA00022679"/>
    </source>
</evidence>
<evidence type="ECO:0000256" key="3">
    <source>
        <dbReference type="ARBA" id="ARBA00022747"/>
    </source>
</evidence>
<evidence type="ECO:0000259" key="4">
    <source>
        <dbReference type="Pfam" id="PF01555"/>
    </source>
</evidence>
<dbReference type="Gene3D" id="3.40.50.150">
    <property type="entry name" value="Vaccinia Virus protein VP39"/>
    <property type="match status" value="2"/>
</dbReference>
<protein>
    <recommendedName>
        <fullName evidence="4">DNA methylase N-4/N-6 domain-containing protein</fullName>
    </recommendedName>
</protein>